<evidence type="ECO:0000256" key="1">
    <source>
        <dbReference type="ARBA" id="ARBA00004515"/>
    </source>
</evidence>
<name>A0A2U2BRX7_9PROT</name>
<dbReference type="SMART" id="SM00382">
    <property type="entry name" value="AAA"/>
    <property type="match status" value="1"/>
</dbReference>
<evidence type="ECO:0000256" key="3">
    <source>
        <dbReference type="ARBA" id="ARBA00023134"/>
    </source>
</evidence>
<sequence length="331" mass="33962">MRLRTFTGANMTEAMAAVRRELGADAVIIHTATAADGGVEIRAAAERAEVAASTETAEAAVARRDKERARARGDAADGLTRIARALSWHNPPERAAEALMDAAVNLEDGEATATLARAIDARYAVHPVEPDPGRPLLFAGPPGAGKSSVVGKLAARCVAQGLAPVIVGADRGAGAREQLSAYAAAMEVRFEDADGPRELEALVRDLPAGPVLIDAPGINPFELDDLDDLQALAASADAEIVAVMDAGQAPGDAEDAAALLASIGAGRVIATKLDSARRLGALLGFGEAGLAYAQIAASPYIGGGLAPATPLRLARALLDDFAMDPDQETRQ</sequence>
<dbReference type="GO" id="GO:0005525">
    <property type="term" value="F:GTP binding"/>
    <property type="evidence" value="ECO:0007669"/>
    <property type="project" value="UniProtKB-KW"/>
</dbReference>
<keyword evidence="6" id="KW-0282">Flagellum</keyword>
<evidence type="ECO:0000256" key="2">
    <source>
        <dbReference type="ARBA" id="ARBA00022741"/>
    </source>
</evidence>
<evidence type="ECO:0000313" key="6">
    <source>
        <dbReference type="EMBL" id="PWE16774.1"/>
    </source>
</evidence>
<dbReference type="SUPFAM" id="SSF52540">
    <property type="entry name" value="P-loop containing nucleoside triphosphate hydrolases"/>
    <property type="match status" value="1"/>
</dbReference>
<reference evidence="7" key="1">
    <citation type="submission" date="2018-05" db="EMBL/GenBank/DDBJ databases">
        <authorList>
            <person name="Liu B.-T."/>
        </authorList>
    </citation>
    <scope>NUCLEOTIDE SEQUENCE [LARGE SCALE GENOMIC DNA]</scope>
    <source>
        <strain evidence="7">WD6-1</strain>
    </source>
</reference>
<accession>A0A2U2BRX7</accession>
<keyword evidence="7" id="KW-1185">Reference proteome</keyword>
<feature type="domain" description="AAA+ ATPase" evidence="4">
    <location>
        <begin position="132"/>
        <end position="274"/>
    </location>
</feature>
<dbReference type="InterPro" id="IPR003593">
    <property type="entry name" value="AAA+_ATPase"/>
</dbReference>
<dbReference type="AlphaFoldDB" id="A0A2U2BRX7"/>
<evidence type="ECO:0000259" key="4">
    <source>
        <dbReference type="SMART" id="SM00382"/>
    </source>
</evidence>
<comment type="subcellular location">
    <subcellularLocation>
        <location evidence="1">Cell inner membrane</location>
        <topology evidence="1">Peripheral membrane protein</topology>
        <orientation evidence="1">Cytoplasmic side</orientation>
    </subcellularLocation>
</comment>
<dbReference type="InterPro" id="IPR027417">
    <property type="entry name" value="P-loop_NTPase"/>
</dbReference>
<dbReference type="OrthoDB" id="9778554at2"/>
<protein>
    <submittedName>
        <fullName evidence="6">Flagellar biosynthesis-like protein (FlhF)</fullName>
    </submittedName>
</protein>
<comment type="caution">
    <text evidence="6">The sequence shown here is derived from an EMBL/GenBank/DDBJ whole genome shotgun (WGS) entry which is preliminary data.</text>
</comment>
<organism evidence="6 7">
    <name type="scientific">Marinicauda salina</name>
    <dbReference type="NCBI Taxonomy" id="2135793"/>
    <lineage>
        <taxon>Bacteria</taxon>
        <taxon>Pseudomonadati</taxon>
        <taxon>Pseudomonadota</taxon>
        <taxon>Alphaproteobacteria</taxon>
        <taxon>Maricaulales</taxon>
        <taxon>Maricaulaceae</taxon>
        <taxon>Marinicauda</taxon>
    </lineage>
</organism>
<gene>
    <name evidence="6" type="ORF">DDZ18_11285</name>
</gene>
<dbReference type="RefSeq" id="WP_109253497.1">
    <property type="nucleotide sequence ID" value="NZ_QEXV01000005.1"/>
</dbReference>
<keyword evidence="6" id="KW-0966">Cell projection</keyword>
<keyword evidence="3" id="KW-0342">GTP-binding</keyword>
<dbReference type="EMBL" id="QEXV01000005">
    <property type="protein sequence ID" value="PWE16774.1"/>
    <property type="molecule type" value="Genomic_DNA"/>
</dbReference>
<keyword evidence="2" id="KW-0547">Nucleotide-binding</keyword>
<keyword evidence="6" id="KW-0969">Cilium</keyword>
<dbReference type="GO" id="GO:0006614">
    <property type="term" value="P:SRP-dependent cotranslational protein targeting to membrane"/>
    <property type="evidence" value="ECO:0007669"/>
    <property type="project" value="InterPro"/>
</dbReference>
<dbReference type="Pfam" id="PF00448">
    <property type="entry name" value="SRP54"/>
    <property type="match status" value="1"/>
</dbReference>
<dbReference type="SMART" id="SM00962">
    <property type="entry name" value="SRP54"/>
    <property type="match status" value="1"/>
</dbReference>
<dbReference type="GO" id="GO:0005886">
    <property type="term" value="C:plasma membrane"/>
    <property type="evidence" value="ECO:0007669"/>
    <property type="project" value="UniProtKB-SubCell"/>
</dbReference>
<evidence type="ECO:0000313" key="7">
    <source>
        <dbReference type="Proteomes" id="UP000245168"/>
    </source>
</evidence>
<evidence type="ECO:0000259" key="5">
    <source>
        <dbReference type="SMART" id="SM00962"/>
    </source>
</evidence>
<dbReference type="InterPro" id="IPR000897">
    <property type="entry name" value="SRP54_GTPase_dom"/>
</dbReference>
<dbReference type="Gene3D" id="3.40.50.300">
    <property type="entry name" value="P-loop containing nucleotide triphosphate hydrolases"/>
    <property type="match status" value="1"/>
</dbReference>
<dbReference type="Proteomes" id="UP000245168">
    <property type="component" value="Unassembled WGS sequence"/>
</dbReference>
<feature type="domain" description="SRP54-type proteins GTP-binding" evidence="5">
    <location>
        <begin position="133"/>
        <end position="319"/>
    </location>
</feature>
<proteinExistence type="predicted"/>